<feature type="compositionally biased region" description="Basic and acidic residues" evidence="8">
    <location>
        <begin position="1299"/>
        <end position="1309"/>
    </location>
</feature>
<keyword evidence="6" id="KW-0560">Oxidoreductase</keyword>
<dbReference type="PANTHER" id="PTHR10742:SF410">
    <property type="entry name" value="LYSINE-SPECIFIC HISTONE DEMETHYLASE 2"/>
    <property type="match status" value="1"/>
</dbReference>
<dbReference type="GO" id="GO:0005694">
    <property type="term" value="C:chromosome"/>
    <property type="evidence" value="ECO:0007669"/>
    <property type="project" value="InterPro"/>
</dbReference>
<sequence>MVQQGLPAKARGYSTKASKRKAATGGGEDVAYPAGRATVQAGLRSFSMTRAEQERFAARFADYREARNTVLGRWDADTTRFLTEEECVALAPPGKEAMVREAYGFLARQGAINFGLLRGDPRVPLPPELEEKLQEVAAAAAEGAGAAPAPFPSDERIAEVLYDIMGNADLNLVTEKRLRQQAGEQLGVDLSERRQHIRTLVVEYLGSGGPPAWYKAKQREQAQRARQEARRRRRRVVVVGAGPAGLTAALHLKRNGSEVTVLEARDRVGGRVHSFQGDGFTAPVDLGASIITGIEPDVEKGLRSDPSAVICKQLGIRLHELGERLPLLDTATGLPVPAQLDAEVEKLRDELMDDVADFLDDMPEEQRNTCSYGQLLSKAVEQRQAAADQAAAQAAAEDAGPAVAAAAAPAAAAVVADAPLAAVLADPAPVAPAAPSRGLNAADELLLVQKPAAMPAAGQEEDVDDFLASVLASPSPPKPQLVAELPMGAAVEMAAAALAGAPPAAAAGGDGAAGAAPMDVEPAEVEPAAEPAAAAADGEDEEEVLPMTADHRRLLHWHWANLEYGCSARLEEVSAPHWNQDEDAGGFGGAHCMVVGGYQAVFRALAAALGDAVRLNTAVVEIREEGASGDAEVVTAGGEVLRCDAVVITVPLGVLKAGAIRFEPELPAWKQEAVRRLGFGDLNKVVLEFPSVFWDDSVDYFGAAAEPSEAGRGRCFMWWNFHRFSGANTLAALVSGASARAAEDAPPEELRDAALAVLRRIHPGVEVPEPVAYTVSKWASEPFSRGSYSYVAVGASGQQYDELARPVGPRLLFAGEHTAREHPDTVGGAMLSGLREAARFLDRAAEEQEEEEEEEEEEGVFEEEAAPVAAPEDKLQKAGSLGRKRKSSQLEAGGRRGSGQHEAAAQASGEEEEEEEERPKSAGKGKAQKRQRSKKEGEEGEEEGGADKDDKRGAGGIWRWIQQSEIGQEMDWEEDGDVEEEARRRDAAAKGKKRKKAKDGDEVASEDDLERAAERQYLATVGKEKEWLSEEQLQRQREGAKVLLRAFMHSELGKGDLAPLRQELARAETASTRRAYVPYLLRAKTIILERMGADLECLTLLASWLEDAASEASEVGLMSSLLKLLRNMPVETALLDKSGLLRVARTRCATHSDTDERKLAQALLRKWQPPEPAAGSSGSRPGSTQASQAGGPSRPPSRPPSRAPQQPALGAGSQQKGSQSDLTAYLDEETARRLEEIQQRKAAAEAEAERLRREAAEAEAAAAAQPGPSGGRGAAAEPRITSFQTYKQQQGGGKRKPLTKLERVPKAERSGGSGDGAGSSRGGGSGGGKLDAATKAEVAKFVEECLEKPYKTKVITKEEWKTICKKAVDRVASIANPVPGETFLDDRQKGKIKELVKKYVQRKDELLAGERRR</sequence>
<feature type="region of interest" description="Disordered" evidence="8">
    <location>
        <begin position="1167"/>
        <end position="1221"/>
    </location>
</feature>
<feature type="domain" description="DEK-C" evidence="10">
    <location>
        <begin position="151"/>
        <end position="206"/>
    </location>
</feature>
<protein>
    <submittedName>
        <fullName evidence="11">Lysine-specific histone demethylase 1-like protein 3 isoform B</fullName>
    </submittedName>
</protein>
<evidence type="ECO:0000256" key="8">
    <source>
        <dbReference type="SAM" id="MobiDB-lite"/>
    </source>
</evidence>
<feature type="compositionally biased region" description="Low complexity" evidence="8">
    <location>
        <begin position="1173"/>
        <end position="1192"/>
    </location>
</feature>
<feature type="compositionally biased region" description="Polar residues" evidence="8">
    <location>
        <begin position="1212"/>
        <end position="1221"/>
    </location>
</feature>
<feature type="compositionally biased region" description="Low complexity" evidence="8">
    <location>
        <begin position="1258"/>
        <end position="1267"/>
    </location>
</feature>
<dbReference type="STRING" id="3076.A0A2P6TK75"/>
<dbReference type="InterPro" id="IPR013257">
    <property type="entry name" value="SRI"/>
</dbReference>
<feature type="region of interest" description="Disordered" evidence="8">
    <location>
        <begin position="1238"/>
        <end position="1332"/>
    </location>
</feature>
<dbReference type="EMBL" id="LHPG02000013">
    <property type="protein sequence ID" value="PRW44476.1"/>
    <property type="molecule type" value="Genomic_DNA"/>
</dbReference>
<keyword evidence="5" id="KW-0274">FAD</keyword>
<dbReference type="PRINTS" id="PR00419">
    <property type="entry name" value="ADXRDTASE"/>
</dbReference>
<name>A0A2P6TK75_CHLSO</name>
<dbReference type="Proteomes" id="UP000239899">
    <property type="component" value="Unassembled WGS sequence"/>
</dbReference>
<keyword evidence="4" id="KW-0285">Flavoprotein</keyword>
<evidence type="ECO:0000256" key="5">
    <source>
        <dbReference type="ARBA" id="ARBA00022827"/>
    </source>
</evidence>
<feature type="compositionally biased region" description="Acidic residues" evidence="8">
    <location>
        <begin position="847"/>
        <end position="865"/>
    </location>
</feature>
<dbReference type="Gene3D" id="1.10.10.10">
    <property type="entry name" value="Winged helix-like DNA-binding domain superfamily/Winged helix DNA-binding domain"/>
    <property type="match status" value="1"/>
</dbReference>
<evidence type="ECO:0000256" key="7">
    <source>
        <dbReference type="ARBA" id="ARBA00023242"/>
    </source>
</evidence>
<dbReference type="GO" id="GO:0006355">
    <property type="term" value="P:regulation of DNA-templated transcription"/>
    <property type="evidence" value="ECO:0007669"/>
    <property type="project" value="InterPro"/>
</dbReference>
<feature type="compositionally biased region" description="Acidic residues" evidence="8">
    <location>
        <begin position="968"/>
        <end position="980"/>
    </location>
</feature>
<evidence type="ECO:0000256" key="3">
    <source>
        <dbReference type="ARBA" id="ARBA00005995"/>
    </source>
</evidence>
<dbReference type="SUPFAM" id="SSF51905">
    <property type="entry name" value="FAD/NAD(P)-binding domain"/>
    <property type="match status" value="1"/>
</dbReference>
<dbReference type="OrthoDB" id="5046242at2759"/>
<evidence type="ECO:0000259" key="9">
    <source>
        <dbReference type="PROSITE" id="PS50934"/>
    </source>
</evidence>
<dbReference type="PROSITE" id="PS51998">
    <property type="entry name" value="DEK_C"/>
    <property type="match status" value="1"/>
</dbReference>
<dbReference type="Gene3D" id="3.90.660.10">
    <property type="match status" value="1"/>
</dbReference>
<dbReference type="GO" id="GO:0032259">
    <property type="term" value="P:methylation"/>
    <property type="evidence" value="ECO:0007669"/>
    <property type="project" value="UniProtKB-KW"/>
</dbReference>
<gene>
    <name evidence="11" type="ORF">C2E21_6714</name>
</gene>
<evidence type="ECO:0000256" key="4">
    <source>
        <dbReference type="ARBA" id="ARBA00022630"/>
    </source>
</evidence>
<reference evidence="11 12" key="1">
    <citation type="journal article" date="2018" name="Plant J.">
        <title>Genome sequences of Chlorella sorokiniana UTEX 1602 and Micractinium conductrix SAG 241.80: implications to maltose excretion by a green alga.</title>
        <authorList>
            <person name="Arriola M.B."/>
            <person name="Velmurugan N."/>
            <person name="Zhang Y."/>
            <person name="Plunkett M.H."/>
            <person name="Hondzo H."/>
            <person name="Barney B.M."/>
        </authorList>
    </citation>
    <scope>NUCLEOTIDE SEQUENCE [LARGE SCALE GENOMIC DNA]</scope>
    <source>
        <strain evidence="12">UTEX 1602</strain>
    </source>
</reference>
<dbReference type="InterPro" id="IPR050281">
    <property type="entry name" value="Flavin_monoamine_oxidase"/>
</dbReference>
<evidence type="ECO:0000256" key="2">
    <source>
        <dbReference type="ARBA" id="ARBA00004123"/>
    </source>
</evidence>
<comment type="similarity">
    <text evidence="3">Belongs to the flavin monoamine oxidase family.</text>
</comment>
<dbReference type="Gene3D" id="1.20.930.10">
    <property type="entry name" value="Conserved domain common to transcription factors TFIIS, elongin A, CRSP70"/>
    <property type="match status" value="1"/>
</dbReference>
<dbReference type="Pfam" id="PF08236">
    <property type="entry name" value="SRI"/>
    <property type="match status" value="1"/>
</dbReference>
<feature type="compositionally biased region" description="Gly residues" evidence="8">
    <location>
        <begin position="1311"/>
        <end position="1329"/>
    </location>
</feature>
<dbReference type="InterPro" id="IPR014876">
    <property type="entry name" value="DEK_C"/>
</dbReference>
<dbReference type="GO" id="GO:0016705">
    <property type="term" value="F:oxidoreductase activity, acting on paired donors, with incorporation or reduction of molecular oxygen"/>
    <property type="evidence" value="ECO:0007669"/>
    <property type="project" value="UniProtKB-ARBA"/>
</dbReference>
<evidence type="ECO:0000256" key="1">
    <source>
        <dbReference type="ARBA" id="ARBA00001974"/>
    </source>
</evidence>
<feature type="region of interest" description="Disordered" evidence="8">
    <location>
        <begin position="842"/>
        <end position="1008"/>
    </location>
</feature>
<dbReference type="Gene3D" id="3.50.50.60">
    <property type="entry name" value="FAD/NAD(P)-binding domain"/>
    <property type="match status" value="2"/>
</dbReference>
<feature type="compositionally biased region" description="Basic and acidic residues" evidence="8">
    <location>
        <begin position="1238"/>
        <end position="1256"/>
    </location>
</feature>
<feature type="compositionally biased region" description="Pro residues" evidence="8">
    <location>
        <begin position="1193"/>
        <end position="1202"/>
    </location>
</feature>
<comment type="subcellular location">
    <subcellularLocation>
        <location evidence="2">Nucleus</location>
    </subcellularLocation>
</comment>
<dbReference type="SUPFAM" id="SSF54373">
    <property type="entry name" value="FAD-linked reductases, C-terminal domain"/>
    <property type="match status" value="1"/>
</dbReference>
<keyword evidence="12" id="KW-1185">Reference proteome</keyword>
<dbReference type="InterPro" id="IPR035441">
    <property type="entry name" value="TFIIS/LEDGF_dom_sf"/>
</dbReference>
<evidence type="ECO:0000259" key="10">
    <source>
        <dbReference type="PROSITE" id="PS51998"/>
    </source>
</evidence>
<organism evidence="11 12">
    <name type="scientific">Chlorella sorokiniana</name>
    <name type="common">Freshwater green alga</name>
    <dbReference type="NCBI Taxonomy" id="3076"/>
    <lineage>
        <taxon>Eukaryota</taxon>
        <taxon>Viridiplantae</taxon>
        <taxon>Chlorophyta</taxon>
        <taxon>core chlorophytes</taxon>
        <taxon>Trebouxiophyceae</taxon>
        <taxon>Chlorellales</taxon>
        <taxon>Chlorellaceae</taxon>
        <taxon>Chlorella clade</taxon>
        <taxon>Chlorella</taxon>
    </lineage>
</organism>
<evidence type="ECO:0000313" key="12">
    <source>
        <dbReference type="Proteomes" id="UP000239899"/>
    </source>
</evidence>
<dbReference type="GO" id="GO:0008168">
    <property type="term" value="F:methyltransferase activity"/>
    <property type="evidence" value="ECO:0007669"/>
    <property type="project" value="UniProtKB-KW"/>
</dbReference>
<feature type="domain" description="SWIRM" evidence="9">
    <location>
        <begin position="63"/>
        <end position="123"/>
    </location>
</feature>
<dbReference type="InterPro" id="IPR007526">
    <property type="entry name" value="SWIRM"/>
</dbReference>
<feature type="region of interest" description="Disordered" evidence="8">
    <location>
        <begin position="1"/>
        <end position="30"/>
    </location>
</feature>
<proteinExistence type="inferred from homology"/>
<feature type="compositionally biased region" description="Low complexity" evidence="8">
    <location>
        <begin position="506"/>
        <end position="536"/>
    </location>
</feature>
<dbReference type="SUPFAM" id="SSF47676">
    <property type="entry name" value="Conserved domain common to transcription factors TFIIS, elongin A, CRSP70"/>
    <property type="match status" value="1"/>
</dbReference>
<dbReference type="InterPro" id="IPR009057">
    <property type="entry name" value="Homeodomain-like_sf"/>
</dbReference>
<feature type="compositionally biased region" description="Basic residues" evidence="8">
    <location>
        <begin position="921"/>
        <end position="933"/>
    </location>
</feature>
<feature type="region of interest" description="Disordered" evidence="8">
    <location>
        <begin position="506"/>
        <end position="542"/>
    </location>
</feature>
<accession>A0A2P6TK75</accession>
<dbReference type="Pfam" id="PF08766">
    <property type="entry name" value="DEK_C"/>
    <property type="match status" value="1"/>
</dbReference>
<comment type="cofactor">
    <cofactor evidence="1">
        <name>FAD</name>
        <dbReference type="ChEBI" id="CHEBI:57692"/>
    </cofactor>
</comment>
<dbReference type="Gene3D" id="1.10.10.60">
    <property type="entry name" value="Homeodomain-like"/>
    <property type="match status" value="1"/>
</dbReference>
<keyword evidence="7" id="KW-0539">Nucleus</keyword>
<dbReference type="Pfam" id="PF01593">
    <property type="entry name" value="Amino_oxidase"/>
    <property type="match status" value="2"/>
</dbReference>
<evidence type="ECO:0000256" key="6">
    <source>
        <dbReference type="ARBA" id="ARBA00023002"/>
    </source>
</evidence>
<dbReference type="PANTHER" id="PTHR10742">
    <property type="entry name" value="FLAVIN MONOAMINE OXIDASE"/>
    <property type="match status" value="1"/>
</dbReference>
<dbReference type="InterPro" id="IPR036188">
    <property type="entry name" value="FAD/NAD-bd_sf"/>
</dbReference>
<dbReference type="GO" id="GO:0141052">
    <property type="term" value="F:histone H3 demethylase activity"/>
    <property type="evidence" value="ECO:0007669"/>
    <property type="project" value="UniProtKB-ARBA"/>
</dbReference>
<dbReference type="InterPro" id="IPR002937">
    <property type="entry name" value="Amino_oxidase"/>
</dbReference>
<dbReference type="SUPFAM" id="SSF46689">
    <property type="entry name" value="Homeodomain-like"/>
    <property type="match status" value="1"/>
</dbReference>
<dbReference type="PROSITE" id="PS50934">
    <property type="entry name" value="SWIRM"/>
    <property type="match status" value="1"/>
</dbReference>
<comment type="caution">
    <text evidence="11">The sequence shown here is derived from an EMBL/GenBank/DDBJ whole genome shotgun (WGS) entry which is preliminary data.</text>
</comment>
<dbReference type="InterPro" id="IPR036388">
    <property type="entry name" value="WH-like_DNA-bd_sf"/>
</dbReference>
<dbReference type="SUPFAM" id="SSF109715">
    <property type="entry name" value="DEK C-terminal domain"/>
    <property type="match status" value="1"/>
</dbReference>
<evidence type="ECO:0000313" key="11">
    <source>
        <dbReference type="EMBL" id="PRW44476.1"/>
    </source>
</evidence>